<dbReference type="Proteomes" id="UP000077096">
    <property type="component" value="Chromosome"/>
</dbReference>
<accession>A0A172T0W8</accession>
<dbReference type="EMBL" id="DTBH01000113">
    <property type="protein sequence ID" value="HGQ77277.1"/>
    <property type="molecule type" value="Genomic_DNA"/>
</dbReference>
<protein>
    <submittedName>
        <fullName evidence="1">Uncharacterized protein</fullName>
    </submittedName>
</protein>
<evidence type="ECO:0000313" key="1">
    <source>
        <dbReference type="EMBL" id="ANE40645.1"/>
    </source>
</evidence>
<sequence>MKWVWDILKLFMYLVERPGEGEKKKAEVMELMDELYDELNIQIPREVYHLIVSSAIDYLALVLF</sequence>
<evidence type="ECO:0000313" key="3">
    <source>
        <dbReference type="EMBL" id="HGU42932.1"/>
    </source>
</evidence>
<evidence type="ECO:0000313" key="4">
    <source>
        <dbReference type="Proteomes" id="UP000077096"/>
    </source>
</evidence>
<evidence type="ECO:0000313" key="2">
    <source>
        <dbReference type="EMBL" id="HGQ77277.1"/>
    </source>
</evidence>
<dbReference type="KEGG" id="fng:JM64_00340"/>
<dbReference type="EMBL" id="CP011393">
    <property type="protein sequence ID" value="ANE40645.1"/>
    <property type="molecule type" value="Genomic_DNA"/>
</dbReference>
<organism evidence="1 4">
    <name type="scientific">Fervidobacterium pennivorans</name>
    <dbReference type="NCBI Taxonomy" id="93466"/>
    <lineage>
        <taxon>Bacteria</taxon>
        <taxon>Thermotogati</taxon>
        <taxon>Thermotogota</taxon>
        <taxon>Thermotogae</taxon>
        <taxon>Thermotogales</taxon>
        <taxon>Fervidobacteriaceae</taxon>
        <taxon>Fervidobacterium</taxon>
    </lineage>
</organism>
<dbReference type="AlphaFoldDB" id="A0A172T0W8"/>
<dbReference type="OrthoDB" id="48560at2"/>
<reference evidence="1 4" key="1">
    <citation type="submission" date="2014-08" db="EMBL/GenBank/DDBJ databases">
        <title>Fervidobacterium pennivorans DYC genome.</title>
        <authorList>
            <person name="Wushke S."/>
        </authorList>
    </citation>
    <scope>NUCLEOTIDE SEQUENCE [LARGE SCALE GENOMIC DNA]</scope>
    <source>
        <strain evidence="1 4">DYC</strain>
    </source>
</reference>
<gene>
    <name evidence="3" type="ORF">ENT72_08520</name>
    <name evidence="2" type="ORF">ENU12_05080</name>
    <name evidence="1" type="ORF">JM64_00340</name>
</gene>
<proteinExistence type="predicted"/>
<reference evidence="2" key="2">
    <citation type="journal article" date="2020" name="mSystems">
        <title>Genome- and Community-Level Interaction Insights into Carbon Utilization and Element Cycling Functions of Hydrothermarchaeota in Hydrothermal Sediment.</title>
        <authorList>
            <person name="Zhou Z."/>
            <person name="Liu Y."/>
            <person name="Xu W."/>
            <person name="Pan J."/>
            <person name="Luo Z.H."/>
            <person name="Li M."/>
        </authorList>
    </citation>
    <scope>NUCLEOTIDE SEQUENCE [LARGE SCALE GENOMIC DNA]</scope>
    <source>
        <strain evidence="3">SpSt-604</strain>
        <strain evidence="2">SpSt-640</strain>
    </source>
</reference>
<dbReference type="OMA" id="NIVRLFM"/>
<name>A0A172T0W8_FERPE</name>
<dbReference type="EMBL" id="DSZT01000278">
    <property type="protein sequence ID" value="HGU42932.1"/>
    <property type="molecule type" value="Genomic_DNA"/>
</dbReference>
<dbReference type="PATRIC" id="fig|93466.3.peg.66"/>